<reference evidence="1 2" key="2">
    <citation type="journal article" date="2018" name="Plant J.">
        <title>The Physcomitrella patens chromosome-scale assembly reveals moss genome structure and evolution.</title>
        <authorList>
            <person name="Lang D."/>
            <person name="Ullrich K.K."/>
            <person name="Murat F."/>
            <person name="Fuchs J."/>
            <person name="Jenkins J."/>
            <person name="Haas F.B."/>
            <person name="Piednoel M."/>
            <person name="Gundlach H."/>
            <person name="Van Bel M."/>
            <person name="Meyberg R."/>
            <person name="Vives C."/>
            <person name="Morata J."/>
            <person name="Symeonidi A."/>
            <person name="Hiss M."/>
            <person name="Muchero W."/>
            <person name="Kamisugi Y."/>
            <person name="Saleh O."/>
            <person name="Blanc G."/>
            <person name="Decker E.L."/>
            <person name="van Gessel N."/>
            <person name="Grimwood J."/>
            <person name="Hayes R.D."/>
            <person name="Graham S.W."/>
            <person name="Gunter L.E."/>
            <person name="McDaniel S.F."/>
            <person name="Hoernstein S.N.W."/>
            <person name="Larsson A."/>
            <person name="Li F.W."/>
            <person name="Perroud P.F."/>
            <person name="Phillips J."/>
            <person name="Ranjan P."/>
            <person name="Rokshar D.S."/>
            <person name="Rothfels C.J."/>
            <person name="Schneider L."/>
            <person name="Shu S."/>
            <person name="Stevenson D.W."/>
            <person name="Thummler F."/>
            <person name="Tillich M."/>
            <person name="Villarreal Aguilar J.C."/>
            <person name="Widiez T."/>
            <person name="Wong G.K."/>
            <person name="Wymore A."/>
            <person name="Zhang Y."/>
            <person name="Zimmer A.D."/>
            <person name="Quatrano R.S."/>
            <person name="Mayer K.F.X."/>
            <person name="Goodstein D."/>
            <person name="Casacuberta J.M."/>
            <person name="Vandepoele K."/>
            <person name="Reski R."/>
            <person name="Cuming A.C."/>
            <person name="Tuskan G.A."/>
            <person name="Maumus F."/>
            <person name="Salse J."/>
            <person name="Schmutz J."/>
            <person name="Rensing S.A."/>
        </authorList>
    </citation>
    <scope>NUCLEOTIDE SEQUENCE [LARGE SCALE GENOMIC DNA]</scope>
    <source>
        <strain evidence="1 2">cv. Gransden 2004</strain>
    </source>
</reference>
<proteinExistence type="predicted"/>
<evidence type="ECO:0000313" key="2">
    <source>
        <dbReference type="Proteomes" id="UP000006727"/>
    </source>
</evidence>
<evidence type="ECO:0000313" key="1">
    <source>
        <dbReference type="EnsemblPlants" id="Pp3c23_1170V3.2"/>
    </source>
</evidence>
<keyword evidence="2" id="KW-1185">Reference proteome</keyword>
<name>A0A7I4CE90_PHYPA</name>
<protein>
    <submittedName>
        <fullName evidence="1">Uncharacterized protein</fullName>
    </submittedName>
</protein>
<dbReference type="AlphaFoldDB" id="A0A7I4CE90"/>
<dbReference type="Proteomes" id="UP000006727">
    <property type="component" value="Chromosome 23"/>
</dbReference>
<dbReference type="EMBL" id="ABEU02000023">
    <property type="status" value="NOT_ANNOTATED_CDS"/>
    <property type="molecule type" value="Genomic_DNA"/>
</dbReference>
<gene>
    <name evidence="1" type="primary">LOC112275937</name>
</gene>
<dbReference type="EnsemblPlants" id="Pp3c23_1170V3.2">
    <property type="protein sequence ID" value="Pp3c23_1170V3.2"/>
    <property type="gene ID" value="Pp3c23_1170"/>
</dbReference>
<accession>A0A7I4CE90</accession>
<reference evidence="1 2" key="1">
    <citation type="journal article" date="2008" name="Science">
        <title>The Physcomitrella genome reveals evolutionary insights into the conquest of land by plants.</title>
        <authorList>
            <person name="Rensing S."/>
            <person name="Lang D."/>
            <person name="Zimmer A."/>
            <person name="Terry A."/>
            <person name="Salamov A."/>
            <person name="Shapiro H."/>
            <person name="Nishiyama T."/>
            <person name="Perroud P.-F."/>
            <person name="Lindquist E."/>
            <person name="Kamisugi Y."/>
            <person name="Tanahashi T."/>
            <person name="Sakakibara K."/>
            <person name="Fujita T."/>
            <person name="Oishi K."/>
            <person name="Shin-I T."/>
            <person name="Kuroki Y."/>
            <person name="Toyoda A."/>
            <person name="Suzuki Y."/>
            <person name="Hashimoto A."/>
            <person name="Yamaguchi K."/>
            <person name="Sugano A."/>
            <person name="Kohara Y."/>
            <person name="Fujiyama A."/>
            <person name="Anterola A."/>
            <person name="Aoki S."/>
            <person name="Ashton N."/>
            <person name="Barbazuk W.B."/>
            <person name="Barker E."/>
            <person name="Bennetzen J."/>
            <person name="Bezanilla M."/>
            <person name="Blankenship R."/>
            <person name="Cho S.H."/>
            <person name="Dutcher S."/>
            <person name="Estelle M."/>
            <person name="Fawcett J.A."/>
            <person name="Gundlach H."/>
            <person name="Hanada K."/>
            <person name="Heyl A."/>
            <person name="Hicks K.A."/>
            <person name="Hugh J."/>
            <person name="Lohr M."/>
            <person name="Mayer K."/>
            <person name="Melkozernov A."/>
            <person name="Murata T."/>
            <person name="Nelson D."/>
            <person name="Pils B."/>
            <person name="Prigge M."/>
            <person name="Reiss B."/>
            <person name="Renner T."/>
            <person name="Rombauts S."/>
            <person name="Rushton P."/>
            <person name="Sanderfoot A."/>
            <person name="Schween G."/>
            <person name="Shiu S.-H."/>
            <person name="Stueber K."/>
            <person name="Theodoulou F.L."/>
            <person name="Tu H."/>
            <person name="Van de Peer Y."/>
            <person name="Verrier P.J."/>
            <person name="Waters E."/>
            <person name="Wood A."/>
            <person name="Yang L."/>
            <person name="Cove D."/>
            <person name="Cuming A."/>
            <person name="Hasebe M."/>
            <person name="Lucas S."/>
            <person name="Mishler D.B."/>
            <person name="Reski R."/>
            <person name="Grigoriev I."/>
            <person name="Quatrano R.S."/>
            <person name="Boore J.L."/>
        </authorList>
    </citation>
    <scope>NUCLEOTIDE SEQUENCE [LARGE SCALE GENOMIC DNA]</scope>
    <source>
        <strain evidence="1 2">cv. Gransden 2004</strain>
    </source>
</reference>
<reference evidence="1" key="3">
    <citation type="submission" date="2020-12" db="UniProtKB">
        <authorList>
            <consortium name="EnsemblPlants"/>
        </authorList>
    </citation>
    <scope>IDENTIFICATION</scope>
</reference>
<dbReference type="Gramene" id="Pp3c23_1170V3.2">
    <property type="protein sequence ID" value="Pp3c23_1170V3.2"/>
    <property type="gene ID" value="Pp3c23_1170"/>
</dbReference>
<organism evidence="1 2">
    <name type="scientific">Physcomitrium patens</name>
    <name type="common">Spreading-leaved earth moss</name>
    <name type="synonym">Physcomitrella patens</name>
    <dbReference type="NCBI Taxonomy" id="3218"/>
    <lineage>
        <taxon>Eukaryota</taxon>
        <taxon>Viridiplantae</taxon>
        <taxon>Streptophyta</taxon>
        <taxon>Embryophyta</taxon>
        <taxon>Bryophyta</taxon>
        <taxon>Bryophytina</taxon>
        <taxon>Bryopsida</taxon>
        <taxon>Funariidae</taxon>
        <taxon>Funariales</taxon>
        <taxon>Funariaceae</taxon>
        <taxon>Physcomitrium</taxon>
    </lineage>
</organism>
<sequence length="69" mass="7778">MANRILEDTRFLLLSWMRSGRALALLELQHLHVGKTIEIKERGEEAAGVGTEDAHVDAAYRNHAVDDHE</sequence>